<feature type="region of interest" description="Disordered" evidence="2">
    <location>
        <begin position="444"/>
        <end position="481"/>
    </location>
</feature>
<dbReference type="InterPro" id="IPR013087">
    <property type="entry name" value="Znf_C2H2_type"/>
</dbReference>
<keyword evidence="1" id="KW-0863">Zinc-finger</keyword>
<evidence type="ECO:0000259" key="3">
    <source>
        <dbReference type="PROSITE" id="PS50157"/>
    </source>
</evidence>
<protein>
    <recommendedName>
        <fullName evidence="3">C2H2-type domain-containing protein</fullName>
    </recommendedName>
</protein>
<name>A0A9P8NSR6_ASPFM</name>
<comment type="caution">
    <text evidence="4">The sequence shown here is derived from an EMBL/GenBank/DDBJ whole genome shotgun (WGS) entry which is preliminary data.</text>
</comment>
<feature type="compositionally biased region" description="Basic and acidic residues" evidence="2">
    <location>
        <begin position="444"/>
        <end position="458"/>
    </location>
</feature>
<dbReference type="GO" id="GO:0008270">
    <property type="term" value="F:zinc ion binding"/>
    <property type="evidence" value="ECO:0007669"/>
    <property type="project" value="UniProtKB-KW"/>
</dbReference>
<dbReference type="Proteomes" id="UP000813423">
    <property type="component" value="Unassembled WGS sequence"/>
</dbReference>
<organism evidence="4 5">
    <name type="scientific">Aspergillus fumigatus</name>
    <name type="common">Neosartorya fumigata</name>
    <dbReference type="NCBI Taxonomy" id="746128"/>
    <lineage>
        <taxon>Eukaryota</taxon>
        <taxon>Fungi</taxon>
        <taxon>Dikarya</taxon>
        <taxon>Ascomycota</taxon>
        <taxon>Pezizomycotina</taxon>
        <taxon>Eurotiomycetes</taxon>
        <taxon>Eurotiomycetidae</taxon>
        <taxon>Eurotiales</taxon>
        <taxon>Aspergillaceae</taxon>
        <taxon>Aspergillus</taxon>
        <taxon>Aspergillus subgen. Fumigati</taxon>
    </lineage>
</organism>
<dbReference type="PROSITE" id="PS50157">
    <property type="entry name" value="ZINC_FINGER_C2H2_2"/>
    <property type="match status" value="1"/>
</dbReference>
<dbReference type="PROSITE" id="PS00028">
    <property type="entry name" value="ZINC_FINGER_C2H2_1"/>
    <property type="match status" value="1"/>
</dbReference>
<dbReference type="AlphaFoldDB" id="A0A9P8NSR6"/>
<keyword evidence="1" id="KW-0862">Zinc</keyword>
<feature type="compositionally biased region" description="Low complexity" evidence="2">
    <location>
        <begin position="238"/>
        <end position="257"/>
    </location>
</feature>
<reference evidence="4" key="1">
    <citation type="submission" date="2021-08" db="EMBL/GenBank/DDBJ databases">
        <title>Global Aspergillus fumigatus from environmental and clinical sources.</title>
        <authorList>
            <person name="Barber A."/>
            <person name="Sae-Ong T."/>
        </authorList>
    </citation>
    <scope>NUCLEOTIDE SEQUENCE</scope>
    <source>
        <strain evidence="4">NRZ-2016-071</strain>
    </source>
</reference>
<feature type="compositionally biased region" description="Acidic residues" evidence="2">
    <location>
        <begin position="274"/>
        <end position="285"/>
    </location>
</feature>
<evidence type="ECO:0000313" key="4">
    <source>
        <dbReference type="EMBL" id="KAH1911589.1"/>
    </source>
</evidence>
<evidence type="ECO:0000256" key="1">
    <source>
        <dbReference type="PROSITE-ProRule" id="PRU00042"/>
    </source>
</evidence>
<feature type="domain" description="C2H2-type" evidence="3">
    <location>
        <begin position="182"/>
        <end position="204"/>
    </location>
</feature>
<feature type="compositionally biased region" description="Low complexity" evidence="2">
    <location>
        <begin position="136"/>
        <end position="147"/>
    </location>
</feature>
<feature type="region of interest" description="Disordered" evidence="2">
    <location>
        <begin position="237"/>
        <end position="292"/>
    </location>
</feature>
<feature type="region of interest" description="Disordered" evidence="2">
    <location>
        <begin position="73"/>
        <end position="177"/>
    </location>
</feature>
<gene>
    <name evidence="4" type="ORF">KXV57_003296</name>
</gene>
<proteinExistence type="predicted"/>
<dbReference type="EMBL" id="JAIBSC010000002">
    <property type="protein sequence ID" value="KAH1911589.1"/>
    <property type="molecule type" value="Genomic_DNA"/>
</dbReference>
<feature type="compositionally biased region" description="Basic and acidic residues" evidence="2">
    <location>
        <begin position="163"/>
        <end position="177"/>
    </location>
</feature>
<keyword evidence="1" id="KW-0479">Metal-binding</keyword>
<evidence type="ECO:0000313" key="5">
    <source>
        <dbReference type="Proteomes" id="UP000813423"/>
    </source>
</evidence>
<sequence length="481" mass="51550">MNDRLEMTALTDVPAPYLKELSLSRPLPQSTPRHHAHSISLGAVNHNHRVTRRKSVTTTAAANAAAAVAASMKDTNGEPIGVPMPSHRRSSTRRGLESTSVGAPSGFGHYLSRSMNSPSQEPAVARKPSPNHSNIGASSVAAAGGEESSSDNKPVNTKSRNRRASEGSHLVKGEGKRALAELRCDRCGKGYKHGSCLSKHMWEHDPAWAITSKLLISKHQQVQLLEAASVLVNMNQHAPSESAEAESDQSSASPDTSSELRDGISSAETTPPPMDEDDENEEDMEMSGMPVFPNKRYSVGNVSAQYSHSYQSVPSSSFNGDAPLHSPAFSHFRHSSIDTRPSTAEAKLHEDDEADLAAAIGLCNFGTPRTGPVPMSPGIPPVPPLPSRYLDLSNGTGSISQSLDPAATVNATSSLTESTPNIFLSVSYNPSLSYKISDEREVKMGDADRVQRQNRNADVDFSNRPAHADDDDDGVFGRMEE</sequence>
<evidence type="ECO:0000256" key="2">
    <source>
        <dbReference type="SAM" id="MobiDB-lite"/>
    </source>
</evidence>
<accession>A0A9P8NSR6</accession>